<dbReference type="OrthoDB" id="1452822at2"/>
<dbReference type="Gene3D" id="2.60.120.1440">
    <property type="match status" value="1"/>
</dbReference>
<evidence type="ECO:0000313" key="3">
    <source>
        <dbReference type="EMBL" id="AYB31962.1"/>
    </source>
</evidence>
<keyword evidence="4" id="KW-1185">Reference proteome</keyword>
<accession>A0A385SM99</accession>
<dbReference type="PANTHER" id="PTHR30273">
    <property type="entry name" value="PERIPLASMIC SIGNAL SENSOR AND SIGMA FACTOR ACTIVATOR FECR-RELATED"/>
    <property type="match status" value="1"/>
</dbReference>
<dbReference type="Proteomes" id="UP000266183">
    <property type="component" value="Chromosome"/>
</dbReference>
<dbReference type="InterPro" id="IPR032508">
    <property type="entry name" value="FecR_C"/>
</dbReference>
<evidence type="ECO:0000259" key="1">
    <source>
        <dbReference type="Pfam" id="PF04773"/>
    </source>
</evidence>
<dbReference type="InterPro" id="IPR012373">
    <property type="entry name" value="Ferrdict_sens_TM"/>
</dbReference>
<organism evidence="3 4">
    <name type="scientific">Chryseolinea soli</name>
    <dbReference type="NCBI Taxonomy" id="2321403"/>
    <lineage>
        <taxon>Bacteria</taxon>
        <taxon>Pseudomonadati</taxon>
        <taxon>Bacteroidota</taxon>
        <taxon>Cytophagia</taxon>
        <taxon>Cytophagales</taxon>
        <taxon>Fulvivirgaceae</taxon>
        <taxon>Chryseolinea</taxon>
    </lineage>
</organism>
<gene>
    <name evidence="3" type="ORF">D4L85_15935</name>
</gene>
<dbReference type="RefSeq" id="WP_119755223.1">
    <property type="nucleotide sequence ID" value="NZ_CP032382.1"/>
</dbReference>
<dbReference type="KEGG" id="chk:D4L85_15935"/>
<protein>
    <submittedName>
        <fullName evidence="3">DUF4974 domain-containing protein</fullName>
    </submittedName>
</protein>
<dbReference type="EMBL" id="CP032382">
    <property type="protein sequence ID" value="AYB31962.1"/>
    <property type="molecule type" value="Genomic_DNA"/>
</dbReference>
<feature type="domain" description="Protein FecR C-terminal" evidence="2">
    <location>
        <begin position="317"/>
        <end position="378"/>
    </location>
</feature>
<dbReference type="AlphaFoldDB" id="A0A385SM99"/>
<dbReference type="Gene3D" id="3.55.50.30">
    <property type="match status" value="1"/>
</dbReference>
<feature type="domain" description="FecR protein" evidence="1">
    <location>
        <begin position="179"/>
        <end position="274"/>
    </location>
</feature>
<dbReference type="FunFam" id="2.60.120.1440:FF:000001">
    <property type="entry name" value="Putative anti-sigma factor"/>
    <property type="match status" value="1"/>
</dbReference>
<name>A0A385SM99_9BACT</name>
<dbReference type="InterPro" id="IPR006860">
    <property type="entry name" value="FecR"/>
</dbReference>
<dbReference type="Pfam" id="PF16344">
    <property type="entry name" value="FecR_C"/>
    <property type="match status" value="1"/>
</dbReference>
<dbReference type="PANTHER" id="PTHR30273:SF2">
    <property type="entry name" value="PROTEIN FECR"/>
    <property type="match status" value="1"/>
</dbReference>
<dbReference type="Pfam" id="PF04773">
    <property type="entry name" value="FecR"/>
    <property type="match status" value="1"/>
</dbReference>
<evidence type="ECO:0000259" key="2">
    <source>
        <dbReference type="Pfam" id="PF16344"/>
    </source>
</evidence>
<reference evidence="4" key="1">
    <citation type="submission" date="2018-09" db="EMBL/GenBank/DDBJ databases">
        <title>Chryseolinea sp. KIS68-18 isolated from soil.</title>
        <authorList>
            <person name="Weon H.-Y."/>
            <person name="Kwon S.-W."/>
            <person name="Lee S.A."/>
        </authorList>
    </citation>
    <scope>NUCLEOTIDE SEQUENCE [LARGE SCALE GENOMIC DNA]</scope>
    <source>
        <strain evidence="4">KIS68-18</strain>
    </source>
</reference>
<evidence type="ECO:0000313" key="4">
    <source>
        <dbReference type="Proteomes" id="UP000266183"/>
    </source>
</evidence>
<dbReference type="GO" id="GO:0016989">
    <property type="term" value="F:sigma factor antagonist activity"/>
    <property type="evidence" value="ECO:0007669"/>
    <property type="project" value="TreeGrafter"/>
</dbReference>
<sequence>MSSKLPPKEVQELAYKWRKGTITPEEKAKLEDWYNQEPTDEILWSRHDDEETLKNSLLEKINIEVDGEETKVVPFPTSTIRYVKYAAAAMIVTAVTLWYTVDFNSQTQVDHTIAQTNIDRLPGRDAATLTLGDGSVVQLEEVGDGTISTQGNVVVSKKGGQVSYLTPADDNGGEVHINTISTARGNQYKLELSDGTMVWMNSASSMRFPAHFADDLREVELTGEAYFEVAKDAKRPFVVKSGDAVVEVLGTHFNINAYEDEGYIRTTLLEGAVKVRNKDSFVIIKPGEQAVQKQQQRDIQKSQVDVEQVMAWQQGFFEFNNSSLQEIMRQISRWYDVDVRFEGASKGKKYGGRISRHTNLKDILNLLRASGADFAMEDGVLVVRS</sequence>
<dbReference type="PIRSF" id="PIRSF018266">
    <property type="entry name" value="FecR"/>
    <property type="match status" value="1"/>
</dbReference>
<proteinExistence type="predicted"/>